<evidence type="ECO:0000313" key="2">
    <source>
        <dbReference type="EMBL" id="MBF1712881.1"/>
    </source>
</evidence>
<dbReference type="Proteomes" id="UP000721045">
    <property type="component" value="Unassembled WGS sequence"/>
</dbReference>
<keyword evidence="1" id="KW-1133">Transmembrane helix</keyword>
<dbReference type="AlphaFoldDB" id="A0A930WGE4"/>
<keyword evidence="1" id="KW-0812">Transmembrane</keyword>
<proteinExistence type="predicted"/>
<feature type="transmembrane region" description="Helical" evidence="1">
    <location>
        <begin position="80"/>
        <end position="98"/>
    </location>
</feature>
<comment type="caution">
    <text evidence="2">The sequence shown here is derived from an EMBL/GenBank/DDBJ whole genome shotgun (WGS) entry which is preliminary data.</text>
</comment>
<sequence length="233" mass="27851">MIEMKHDNYIVEKICRLDVRYYLIKVHNRYYVIDYSNPRNFRNYLLYFYPKELQEWKIYDVTDHYLEYISTSFWRKVVSYSGRLLAILIVFYFFSGLVVPRKFKMQTWSYDSRILQNWMYILLSILVGFILVVLLMILNSSARIDLEKYPNFFLRVATINRKKELPFVLKIIYWLLGVVFLVGGSILLGILGQNYIGLFLFCFGVPYYCILSKFIQFQVGTGTSKYNISCKSI</sequence>
<reference evidence="2" key="1">
    <citation type="submission" date="2020-04" db="EMBL/GenBank/DDBJ databases">
        <title>Deep metagenomics examines the oral microbiome during advanced dental caries in children, revealing novel taxa and co-occurrences with host molecules.</title>
        <authorList>
            <person name="Baker J.L."/>
            <person name="Morton J.T."/>
            <person name="Dinis M."/>
            <person name="Alvarez R."/>
            <person name="Tran N.C."/>
            <person name="Knight R."/>
            <person name="Edlund A."/>
        </authorList>
    </citation>
    <scope>NUCLEOTIDE SEQUENCE</scope>
    <source>
        <strain evidence="2">JCVI_23_bin.22</strain>
    </source>
</reference>
<organism evidence="2 3">
    <name type="scientific">Streptococcus intermedius</name>
    <dbReference type="NCBI Taxonomy" id="1338"/>
    <lineage>
        <taxon>Bacteria</taxon>
        <taxon>Bacillati</taxon>
        <taxon>Bacillota</taxon>
        <taxon>Bacilli</taxon>
        <taxon>Lactobacillales</taxon>
        <taxon>Streptococcaceae</taxon>
        <taxon>Streptococcus</taxon>
        <taxon>Streptococcus anginosus group</taxon>
    </lineage>
</organism>
<evidence type="ECO:0000313" key="3">
    <source>
        <dbReference type="Proteomes" id="UP000721045"/>
    </source>
</evidence>
<dbReference type="EMBL" id="JABZYP010000011">
    <property type="protein sequence ID" value="MBF1712881.1"/>
    <property type="molecule type" value="Genomic_DNA"/>
</dbReference>
<feature type="transmembrane region" description="Helical" evidence="1">
    <location>
        <begin position="196"/>
        <end position="215"/>
    </location>
</feature>
<feature type="transmembrane region" description="Helical" evidence="1">
    <location>
        <begin position="118"/>
        <end position="138"/>
    </location>
</feature>
<keyword evidence="1" id="KW-0472">Membrane</keyword>
<evidence type="ECO:0008006" key="4">
    <source>
        <dbReference type="Google" id="ProtNLM"/>
    </source>
</evidence>
<feature type="transmembrane region" description="Helical" evidence="1">
    <location>
        <begin position="171"/>
        <end position="190"/>
    </location>
</feature>
<gene>
    <name evidence="2" type="ORF">HXO88_03965</name>
</gene>
<name>A0A930WGE4_STRIT</name>
<accession>A0A930WGE4</accession>
<protein>
    <recommendedName>
        <fullName evidence="4">Tandem five-TM protein</fullName>
    </recommendedName>
</protein>
<dbReference type="RefSeq" id="WP_003074986.1">
    <property type="nucleotide sequence ID" value="NZ_CP053999.1"/>
</dbReference>
<evidence type="ECO:0000256" key="1">
    <source>
        <dbReference type="SAM" id="Phobius"/>
    </source>
</evidence>